<sequence>MKFLSPLLVSGLLASSAVSVLAQSPGTKVVKNIHFDNYGTFSIQRDGLKHLFMFDADDGTVAHSWTLAERKGTSWQYVIGVMSTGFGAYANNDVHRLGVWDELNSPHLDLTRYEIVYMNYGKDTPLPINRPLQVPHN</sequence>
<evidence type="ECO:0000313" key="2">
    <source>
        <dbReference type="EMBL" id="SPO38655.1"/>
    </source>
</evidence>
<feature type="chain" id="PRO_5023110327" evidence="1">
    <location>
        <begin position="23"/>
        <end position="137"/>
    </location>
</feature>
<proteinExistence type="predicted"/>
<organism evidence="2 3">
    <name type="scientific">Pseudozyma flocculosa</name>
    <dbReference type="NCBI Taxonomy" id="84751"/>
    <lineage>
        <taxon>Eukaryota</taxon>
        <taxon>Fungi</taxon>
        <taxon>Dikarya</taxon>
        <taxon>Basidiomycota</taxon>
        <taxon>Ustilaginomycotina</taxon>
        <taxon>Ustilaginomycetes</taxon>
        <taxon>Ustilaginales</taxon>
        <taxon>Ustilaginaceae</taxon>
        <taxon>Pseudozyma</taxon>
    </lineage>
</organism>
<accession>A0A5C3F3V6</accession>
<evidence type="ECO:0000256" key="1">
    <source>
        <dbReference type="SAM" id="SignalP"/>
    </source>
</evidence>
<gene>
    <name evidence="2" type="ORF">PSFLO_04134</name>
</gene>
<keyword evidence="1" id="KW-0732">Signal</keyword>
<reference evidence="2 3" key="1">
    <citation type="submission" date="2018-03" db="EMBL/GenBank/DDBJ databases">
        <authorList>
            <person name="Guldener U."/>
        </authorList>
    </citation>
    <scope>NUCLEOTIDE SEQUENCE [LARGE SCALE GENOMIC DNA]</scope>
    <source>
        <strain evidence="2 3">DAOM196992</strain>
    </source>
</reference>
<name>A0A5C3F3V6_9BASI</name>
<feature type="signal peptide" evidence="1">
    <location>
        <begin position="1"/>
        <end position="22"/>
    </location>
</feature>
<protein>
    <submittedName>
        <fullName evidence="2">Uncharacterized protein</fullName>
    </submittedName>
</protein>
<dbReference type="EMBL" id="OOIP01000011">
    <property type="protein sequence ID" value="SPO38655.1"/>
    <property type="molecule type" value="Genomic_DNA"/>
</dbReference>
<dbReference type="Proteomes" id="UP000323386">
    <property type="component" value="Unassembled WGS sequence"/>
</dbReference>
<evidence type="ECO:0000313" key="3">
    <source>
        <dbReference type="Proteomes" id="UP000323386"/>
    </source>
</evidence>
<dbReference type="AlphaFoldDB" id="A0A5C3F3V6"/>
<keyword evidence="3" id="KW-1185">Reference proteome</keyword>